<name>A0A9N9Q1Y5_9HELO</name>
<proteinExistence type="predicted"/>
<evidence type="ECO:0000313" key="2">
    <source>
        <dbReference type="Proteomes" id="UP000696280"/>
    </source>
</evidence>
<dbReference type="EMBL" id="CAJVRL010000127">
    <property type="protein sequence ID" value="CAG8962227.1"/>
    <property type="molecule type" value="Genomic_DNA"/>
</dbReference>
<dbReference type="Proteomes" id="UP000696280">
    <property type="component" value="Unassembled WGS sequence"/>
</dbReference>
<evidence type="ECO:0000313" key="1">
    <source>
        <dbReference type="EMBL" id="CAG8962227.1"/>
    </source>
</evidence>
<sequence>MGQVLSSSTTRPREIQTAAFESDMTSSESDFADYRPAEDQPNAPLEWLLLEFIQVTFQHPAYKDNRIFAHSTVVHAYIVALTLQATTVLSIHPKKRMIALRDLAARLNLKVKPSSNLKKDAFTSLATLCEFIRKTRMDEMKWLENKEAERVNRPSNQIGGLFNYGTDPASDLIKRAARLSYRSGIELDRVEKIVREIIESSELEGEEEVAPDNFSSCLPQLLLHRVPEPNDIPTSLETDENRAKASLAIQEYRERLKVSSEELLKRMTTDTSTKGLQGGVNLLWGIQDAHKELIGKLEALLKTENQEDDKVADVD</sequence>
<dbReference type="AlphaFoldDB" id="A0A9N9Q1Y5"/>
<dbReference type="OrthoDB" id="10311193at2759"/>
<accession>A0A9N9Q1Y5</accession>
<organism evidence="1 2">
    <name type="scientific">Hymenoscyphus fraxineus</name>
    <dbReference type="NCBI Taxonomy" id="746836"/>
    <lineage>
        <taxon>Eukaryota</taxon>
        <taxon>Fungi</taxon>
        <taxon>Dikarya</taxon>
        <taxon>Ascomycota</taxon>
        <taxon>Pezizomycotina</taxon>
        <taxon>Leotiomycetes</taxon>
        <taxon>Helotiales</taxon>
        <taxon>Helotiaceae</taxon>
        <taxon>Hymenoscyphus</taxon>
    </lineage>
</organism>
<gene>
    <name evidence="1" type="ORF">HYFRA_00005280</name>
</gene>
<comment type="caution">
    <text evidence="1">The sequence shown here is derived from an EMBL/GenBank/DDBJ whole genome shotgun (WGS) entry which is preliminary data.</text>
</comment>
<reference evidence="1" key="1">
    <citation type="submission" date="2021-07" db="EMBL/GenBank/DDBJ databases">
        <authorList>
            <person name="Durling M."/>
        </authorList>
    </citation>
    <scope>NUCLEOTIDE SEQUENCE</scope>
</reference>
<keyword evidence="2" id="KW-1185">Reference proteome</keyword>
<protein>
    <submittedName>
        <fullName evidence="1">Uncharacterized protein</fullName>
    </submittedName>
</protein>